<dbReference type="EMBL" id="SJPN01000001">
    <property type="protein sequence ID" value="TWU07487.1"/>
    <property type="molecule type" value="Genomic_DNA"/>
</dbReference>
<dbReference type="OrthoDB" id="127333at2"/>
<keyword evidence="3" id="KW-1185">Reference proteome</keyword>
<gene>
    <name evidence="2" type="ORF">Pla52n_00600</name>
</gene>
<reference evidence="2 3" key="1">
    <citation type="submission" date="2019-02" db="EMBL/GenBank/DDBJ databases">
        <title>Deep-cultivation of Planctomycetes and their phenomic and genomic characterization uncovers novel biology.</title>
        <authorList>
            <person name="Wiegand S."/>
            <person name="Jogler M."/>
            <person name="Boedeker C."/>
            <person name="Pinto D."/>
            <person name="Vollmers J."/>
            <person name="Rivas-Marin E."/>
            <person name="Kohn T."/>
            <person name="Peeters S.H."/>
            <person name="Heuer A."/>
            <person name="Rast P."/>
            <person name="Oberbeckmann S."/>
            <person name="Bunk B."/>
            <person name="Jeske O."/>
            <person name="Meyerdierks A."/>
            <person name="Storesund J.E."/>
            <person name="Kallscheuer N."/>
            <person name="Luecker S."/>
            <person name="Lage O.M."/>
            <person name="Pohl T."/>
            <person name="Merkel B.J."/>
            <person name="Hornburger P."/>
            <person name="Mueller R.-W."/>
            <person name="Bruemmer F."/>
            <person name="Labrenz M."/>
            <person name="Spormann A.M."/>
            <person name="Op Den Camp H."/>
            <person name="Overmann J."/>
            <person name="Amann R."/>
            <person name="Jetten M.S.M."/>
            <person name="Mascher T."/>
            <person name="Medema M.H."/>
            <person name="Devos D.P."/>
            <person name="Kaster A.-K."/>
            <person name="Ovreas L."/>
            <person name="Rohde M."/>
            <person name="Galperin M.Y."/>
            <person name="Jogler C."/>
        </authorList>
    </citation>
    <scope>NUCLEOTIDE SEQUENCE [LARGE SCALE GENOMIC DNA]</scope>
    <source>
        <strain evidence="2 3">Pla52n</strain>
    </source>
</reference>
<accession>A0A5C6B6U6</accession>
<dbReference type="InterPro" id="IPR017850">
    <property type="entry name" value="Alkaline_phosphatase_core_sf"/>
</dbReference>
<keyword evidence="1" id="KW-0732">Signal</keyword>
<dbReference type="InterPro" id="IPR010869">
    <property type="entry name" value="DUF1501"/>
</dbReference>
<evidence type="ECO:0000313" key="3">
    <source>
        <dbReference type="Proteomes" id="UP000320176"/>
    </source>
</evidence>
<dbReference type="AlphaFoldDB" id="A0A5C6B6U6"/>
<dbReference type="SUPFAM" id="SSF53649">
    <property type="entry name" value="Alkaline phosphatase-like"/>
    <property type="match status" value="1"/>
</dbReference>
<dbReference type="RefSeq" id="WP_146517705.1">
    <property type="nucleotide sequence ID" value="NZ_CP151726.1"/>
</dbReference>
<evidence type="ECO:0008006" key="4">
    <source>
        <dbReference type="Google" id="ProtNLM"/>
    </source>
</evidence>
<feature type="signal peptide" evidence="1">
    <location>
        <begin position="1"/>
        <end position="25"/>
    </location>
</feature>
<comment type="caution">
    <text evidence="2">The sequence shown here is derived from an EMBL/GenBank/DDBJ whole genome shotgun (WGS) entry which is preliminary data.</text>
</comment>
<evidence type="ECO:0000256" key="1">
    <source>
        <dbReference type="SAM" id="SignalP"/>
    </source>
</evidence>
<dbReference type="Gene3D" id="3.40.720.10">
    <property type="entry name" value="Alkaline Phosphatase, subunit A"/>
    <property type="match status" value="1"/>
</dbReference>
<feature type="chain" id="PRO_5022884143" description="Sulfatase" evidence="1">
    <location>
        <begin position="26"/>
        <end position="435"/>
    </location>
</feature>
<protein>
    <recommendedName>
        <fullName evidence="4">Sulfatase</fullName>
    </recommendedName>
</protein>
<dbReference type="PANTHER" id="PTHR43737:SF1">
    <property type="entry name" value="DUF1501 DOMAIN-CONTAINING PROTEIN"/>
    <property type="match status" value="1"/>
</dbReference>
<dbReference type="Pfam" id="PF07394">
    <property type="entry name" value="DUF1501"/>
    <property type="match status" value="1"/>
</dbReference>
<organism evidence="2 3">
    <name type="scientific">Stieleria varia</name>
    <dbReference type="NCBI Taxonomy" id="2528005"/>
    <lineage>
        <taxon>Bacteria</taxon>
        <taxon>Pseudomonadati</taxon>
        <taxon>Planctomycetota</taxon>
        <taxon>Planctomycetia</taxon>
        <taxon>Pirellulales</taxon>
        <taxon>Pirellulaceae</taxon>
        <taxon>Stieleria</taxon>
    </lineage>
</organism>
<evidence type="ECO:0000313" key="2">
    <source>
        <dbReference type="EMBL" id="TWU07487.1"/>
    </source>
</evidence>
<sequence length="435" mass="46590" precursor="true">MKRRRFLKDAAACAATLTATSSVLAAESNAKHAAQSTPAKLGQAEHCIMIWLGGGMAQIDTFDPKEVGDAKARKAGSYYPAIDTAVPGVQVCQHLSRTAKMMEHVTALRTVGHDVVDEHAAATNRMHTGRPTSGTVQYPSLGSIVADQRGAAAEGVPAYMLIGYPNLTRGPGFLGQKAGFVYLTDVESGPAGLARPAGIDMQRQSRREQLLAAVRDTGRTRFGGDEVYRQYDQAVSESLRLSGPDFMKAFELENEPGTLRDEYGDGFGQRCLLARRLFQSGVRFVEVSHNMNFRNGTGWDTHNDGQLNQHLLIEELDQSLTAMMTDLQSVGLLDKTLIVINSEFGRPAQFDSGGGRGHHSKCFSAVLAGGGLSHCGAWGVTDELAMSAEQDPVSVPDMFATILAAMGIDPSINLFDGDRPVPIVDGGKPIEALLG</sequence>
<name>A0A5C6B6U6_9BACT</name>
<dbReference type="PANTHER" id="PTHR43737">
    <property type="entry name" value="BLL7424 PROTEIN"/>
    <property type="match status" value="1"/>
</dbReference>
<dbReference type="Proteomes" id="UP000320176">
    <property type="component" value="Unassembled WGS sequence"/>
</dbReference>
<proteinExistence type="predicted"/>